<name>A0ABS6ZBZ6_9ACTN</name>
<evidence type="ECO:0000256" key="1">
    <source>
        <dbReference type="ARBA" id="ARBA00023015"/>
    </source>
</evidence>
<sequence length="76" mass="8252">MSITLTAPLAEAPTPSLAPREQEALRHIASGCTYLQTARLMGLSKHTVDAYLRRIRAKLGINTTAEMTRLAISMGL</sequence>
<dbReference type="InterPro" id="IPR000792">
    <property type="entry name" value="Tscrpt_reg_LuxR_C"/>
</dbReference>
<keyword evidence="1" id="KW-0805">Transcription regulation</keyword>
<comment type="caution">
    <text evidence="5">The sequence shown here is derived from an EMBL/GenBank/DDBJ whole genome shotgun (WGS) entry which is preliminary data.</text>
</comment>
<gene>
    <name evidence="5" type="ORF">GPJ59_25365</name>
</gene>
<evidence type="ECO:0000259" key="4">
    <source>
        <dbReference type="PROSITE" id="PS50043"/>
    </source>
</evidence>
<dbReference type="CDD" id="cd06170">
    <property type="entry name" value="LuxR_C_like"/>
    <property type="match status" value="1"/>
</dbReference>
<proteinExistence type="predicted"/>
<reference evidence="5 6" key="1">
    <citation type="submission" date="2019-12" db="EMBL/GenBank/DDBJ databases">
        <title>Genome sequence of Streptomyces bambusae.</title>
        <authorList>
            <person name="Bansal K."/>
            <person name="Choksket S."/>
            <person name="Korpole S."/>
            <person name="Patil P.B."/>
        </authorList>
    </citation>
    <scope>NUCLEOTIDE SEQUENCE [LARGE SCALE GENOMIC DNA]</scope>
    <source>
        <strain evidence="5 6">SK60</strain>
    </source>
</reference>
<dbReference type="Proteomes" id="UP000812013">
    <property type="component" value="Unassembled WGS sequence"/>
</dbReference>
<protein>
    <submittedName>
        <fullName evidence="5">LuxR family transcriptional regulator</fullName>
    </submittedName>
</protein>
<evidence type="ECO:0000313" key="6">
    <source>
        <dbReference type="Proteomes" id="UP000812013"/>
    </source>
</evidence>
<dbReference type="InterPro" id="IPR016032">
    <property type="entry name" value="Sig_transdc_resp-reg_C-effctor"/>
</dbReference>
<dbReference type="InterPro" id="IPR036388">
    <property type="entry name" value="WH-like_DNA-bd_sf"/>
</dbReference>
<dbReference type="PANTHER" id="PTHR44688">
    <property type="entry name" value="DNA-BINDING TRANSCRIPTIONAL ACTIVATOR DEVR_DOSR"/>
    <property type="match status" value="1"/>
</dbReference>
<dbReference type="SMART" id="SM00421">
    <property type="entry name" value="HTH_LUXR"/>
    <property type="match status" value="1"/>
</dbReference>
<dbReference type="PANTHER" id="PTHR44688:SF16">
    <property type="entry name" value="DNA-BINDING TRANSCRIPTIONAL ACTIVATOR DEVR_DOSR"/>
    <property type="match status" value="1"/>
</dbReference>
<dbReference type="SUPFAM" id="SSF46894">
    <property type="entry name" value="C-terminal effector domain of the bipartite response regulators"/>
    <property type="match status" value="1"/>
</dbReference>
<dbReference type="PRINTS" id="PR00038">
    <property type="entry name" value="HTHLUXR"/>
</dbReference>
<evidence type="ECO:0000256" key="3">
    <source>
        <dbReference type="ARBA" id="ARBA00023163"/>
    </source>
</evidence>
<dbReference type="Pfam" id="PF00196">
    <property type="entry name" value="GerE"/>
    <property type="match status" value="1"/>
</dbReference>
<keyword evidence="3" id="KW-0804">Transcription</keyword>
<evidence type="ECO:0000256" key="2">
    <source>
        <dbReference type="ARBA" id="ARBA00023125"/>
    </source>
</evidence>
<dbReference type="EMBL" id="WTFF01000220">
    <property type="protein sequence ID" value="MBW5485116.1"/>
    <property type="molecule type" value="Genomic_DNA"/>
</dbReference>
<dbReference type="PROSITE" id="PS50043">
    <property type="entry name" value="HTH_LUXR_2"/>
    <property type="match status" value="1"/>
</dbReference>
<keyword evidence="6" id="KW-1185">Reference proteome</keyword>
<dbReference type="RefSeq" id="WP_219670023.1">
    <property type="nucleotide sequence ID" value="NZ_WTFF01000220.1"/>
</dbReference>
<organism evidence="5 6">
    <name type="scientific">Streptomyces bambusae</name>
    <dbReference type="NCBI Taxonomy" id="1550616"/>
    <lineage>
        <taxon>Bacteria</taxon>
        <taxon>Bacillati</taxon>
        <taxon>Actinomycetota</taxon>
        <taxon>Actinomycetes</taxon>
        <taxon>Kitasatosporales</taxon>
        <taxon>Streptomycetaceae</taxon>
        <taxon>Streptomyces</taxon>
    </lineage>
</organism>
<accession>A0ABS6ZBZ6</accession>
<dbReference type="Gene3D" id="1.10.10.10">
    <property type="entry name" value="Winged helix-like DNA-binding domain superfamily/Winged helix DNA-binding domain"/>
    <property type="match status" value="1"/>
</dbReference>
<evidence type="ECO:0000313" key="5">
    <source>
        <dbReference type="EMBL" id="MBW5485116.1"/>
    </source>
</evidence>
<feature type="domain" description="HTH luxR-type" evidence="4">
    <location>
        <begin position="10"/>
        <end position="75"/>
    </location>
</feature>
<keyword evidence="2" id="KW-0238">DNA-binding</keyword>